<reference evidence="2" key="1">
    <citation type="journal article" date="2019" name="Int. J. Syst. Evol. Microbiol.">
        <title>The Global Catalogue of Microorganisms (GCM) 10K type strain sequencing project: providing services to taxonomists for standard genome sequencing and annotation.</title>
        <authorList>
            <consortium name="The Broad Institute Genomics Platform"/>
            <consortium name="The Broad Institute Genome Sequencing Center for Infectious Disease"/>
            <person name="Wu L."/>
            <person name="Ma J."/>
        </authorList>
    </citation>
    <scope>NUCLEOTIDE SEQUENCE [LARGE SCALE GENOMIC DNA]</scope>
    <source>
        <strain evidence="2">CGMCC 4.7643</strain>
    </source>
</reference>
<accession>A0ABW5GFZ0</accession>
<keyword evidence="2" id="KW-1185">Reference proteome</keyword>
<evidence type="ECO:0000313" key="1">
    <source>
        <dbReference type="EMBL" id="MFD2458044.1"/>
    </source>
</evidence>
<protein>
    <submittedName>
        <fullName evidence="1">Uncharacterized protein</fullName>
    </submittedName>
</protein>
<evidence type="ECO:0000313" key="2">
    <source>
        <dbReference type="Proteomes" id="UP001597419"/>
    </source>
</evidence>
<name>A0ABW5GFZ0_9PSEU</name>
<organism evidence="1 2">
    <name type="scientific">Amycolatopsis samaneae</name>
    <dbReference type="NCBI Taxonomy" id="664691"/>
    <lineage>
        <taxon>Bacteria</taxon>
        <taxon>Bacillati</taxon>
        <taxon>Actinomycetota</taxon>
        <taxon>Actinomycetes</taxon>
        <taxon>Pseudonocardiales</taxon>
        <taxon>Pseudonocardiaceae</taxon>
        <taxon>Amycolatopsis</taxon>
    </lineage>
</organism>
<comment type="caution">
    <text evidence="1">The sequence shown here is derived from an EMBL/GenBank/DDBJ whole genome shotgun (WGS) entry which is preliminary data.</text>
</comment>
<dbReference type="RefSeq" id="WP_345395671.1">
    <property type="nucleotide sequence ID" value="NZ_BAABHG010000007.1"/>
</dbReference>
<dbReference type="EMBL" id="JBHUKU010000003">
    <property type="protein sequence ID" value="MFD2458044.1"/>
    <property type="molecule type" value="Genomic_DNA"/>
</dbReference>
<sequence>MHQSDERGEVSAVVGVRVHDQVVDVVRLNSEDDVEATRMPGGEENIFEPERWLWRSRGEGARVLTEVLALPDE</sequence>
<proteinExistence type="predicted"/>
<gene>
    <name evidence="1" type="ORF">ACFSYJ_05525</name>
</gene>
<dbReference type="Proteomes" id="UP001597419">
    <property type="component" value="Unassembled WGS sequence"/>
</dbReference>